<evidence type="ECO:0000256" key="1">
    <source>
        <dbReference type="SAM" id="SignalP"/>
    </source>
</evidence>
<accession>A0ABS2NZR4</accession>
<protein>
    <submittedName>
        <fullName evidence="2">Uncharacterized protein</fullName>
    </submittedName>
</protein>
<keyword evidence="3" id="KW-1185">Reference proteome</keyword>
<feature type="chain" id="PRO_5046227843" evidence="1">
    <location>
        <begin position="21"/>
        <end position="175"/>
    </location>
</feature>
<sequence>MKRNLVLLVLIPIFFVCCQASTTLNSLERVSVQEIQIDSLLVDCSTAFEKPFWASNQEAIMYHCEVTVSEQTKLTDEDGNNLTLESFQENTVVNVLFNKETKIGKNDQRQVEAKEIILLKDKDSYVIWAERMDNIQLREALITRLEKAGISYKLDDENNVLIKEKDVTAASACCS</sequence>
<feature type="signal peptide" evidence="1">
    <location>
        <begin position="1"/>
        <end position="20"/>
    </location>
</feature>
<comment type="caution">
    <text evidence="2">The sequence shown here is derived from an EMBL/GenBank/DDBJ whole genome shotgun (WGS) entry which is preliminary data.</text>
</comment>
<evidence type="ECO:0000313" key="2">
    <source>
        <dbReference type="EMBL" id="MBM7619670.1"/>
    </source>
</evidence>
<proteinExistence type="predicted"/>
<evidence type="ECO:0000313" key="3">
    <source>
        <dbReference type="Proteomes" id="UP000737402"/>
    </source>
</evidence>
<reference evidence="2 3" key="1">
    <citation type="submission" date="2021-01" db="EMBL/GenBank/DDBJ databases">
        <title>Genomic Encyclopedia of Type Strains, Phase IV (KMG-IV): sequencing the most valuable type-strain genomes for metagenomic binning, comparative biology and taxonomic classification.</title>
        <authorList>
            <person name="Goeker M."/>
        </authorList>
    </citation>
    <scope>NUCLEOTIDE SEQUENCE [LARGE SCALE GENOMIC DNA]</scope>
    <source>
        <strain evidence="2 3">DSM 25879</strain>
    </source>
</reference>
<name>A0ABS2NZR4_9BACI</name>
<keyword evidence="1" id="KW-0732">Signal</keyword>
<dbReference type="Proteomes" id="UP000737402">
    <property type="component" value="Unassembled WGS sequence"/>
</dbReference>
<dbReference type="EMBL" id="JAFBED010000003">
    <property type="protein sequence ID" value="MBM7619670.1"/>
    <property type="molecule type" value="Genomic_DNA"/>
</dbReference>
<organism evidence="2 3">
    <name type="scientific">Sutcliffiella tianshenii</name>
    <dbReference type="NCBI Taxonomy" id="1463404"/>
    <lineage>
        <taxon>Bacteria</taxon>
        <taxon>Bacillati</taxon>
        <taxon>Bacillota</taxon>
        <taxon>Bacilli</taxon>
        <taxon>Bacillales</taxon>
        <taxon>Bacillaceae</taxon>
        <taxon>Sutcliffiella</taxon>
    </lineage>
</organism>
<gene>
    <name evidence="2" type="ORF">JOC95_001522</name>
</gene>
<dbReference type="RefSeq" id="WP_204414851.1">
    <property type="nucleotide sequence ID" value="NZ_JAFBED010000003.1"/>
</dbReference>